<dbReference type="GO" id="GO:0015035">
    <property type="term" value="F:protein-disulfide reductase activity"/>
    <property type="evidence" value="ECO:0007669"/>
    <property type="project" value="TreeGrafter"/>
</dbReference>
<dbReference type="SUPFAM" id="SSF52833">
    <property type="entry name" value="Thioredoxin-like"/>
    <property type="match status" value="1"/>
</dbReference>
<gene>
    <name evidence="2" type="ORF">RJ53_03560</name>
</gene>
<dbReference type="Proteomes" id="UP000730161">
    <property type="component" value="Unassembled WGS sequence"/>
</dbReference>
<dbReference type="InterPro" id="IPR013766">
    <property type="entry name" value="Thioredoxin_domain"/>
</dbReference>
<dbReference type="CDD" id="cd02947">
    <property type="entry name" value="TRX_family"/>
    <property type="match status" value="1"/>
</dbReference>
<dbReference type="AlphaFoldDB" id="A0A8J7W972"/>
<evidence type="ECO:0000313" key="3">
    <source>
        <dbReference type="Proteomes" id="UP000730161"/>
    </source>
</evidence>
<dbReference type="InterPro" id="IPR036249">
    <property type="entry name" value="Thioredoxin-like_sf"/>
</dbReference>
<accession>A0A8J7W972</accession>
<dbReference type="PANTHER" id="PTHR45663">
    <property type="entry name" value="GEO12009P1"/>
    <property type="match status" value="1"/>
</dbReference>
<dbReference type="Gene3D" id="3.40.30.10">
    <property type="entry name" value="Glutaredoxin"/>
    <property type="match status" value="1"/>
</dbReference>
<comment type="caution">
    <text evidence="2">The sequence shown here is derived from an EMBL/GenBank/DDBJ whole genome shotgun (WGS) entry which is preliminary data.</text>
</comment>
<dbReference type="OrthoDB" id="121818at2157"/>
<organism evidence="2 3">
    <name type="scientific">Methanocalculus chunghsingensis</name>
    <dbReference type="NCBI Taxonomy" id="156457"/>
    <lineage>
        <taxon>Archaea</taxon>
        <taxon>Methanobacteriati</taxon>
        <taxon>Methanobacteriota</taxon>
        <taxon>Stenosarchaea group</taxon>
        <taxon>Methanomicrobia</taxon>
        <taxon>Methanomicrobiales</taxon>
        <taxon>Methanocalculaceae</taxon>
        <taxon>Methanocalculus</taxon>
    </lineage>
</organism>
<dbReference type="EMBL" id="JWHL01000003">
    <property type="protein sequence ID" value="MBR1368630.1"/>
    <property type="molecule type" value="Genomic_DNA"/>
</dbReference>
<dbReference type="PANTHER" id="PTHR45663:SF11">
    <property type="entry name" value="GEO12009P1"/>
    <property type="match status" value="1"/>
</dbReference>
<feature type="domain" description="Thioredoxin" evidence="1">
    <location>
        <begin position="5"/>
        <end position="83"/>
    </location>
</feature>
<dbReference type="RefSeq" id="WP_211530258.1">
    <property type="nucleotide sequence ID" value="NZ_JWHL01000003.1"/>
</dbReference>
<dbReference type="GO" id="GO:0005737">
    <property type="term" value="C:cytoplasm"/>
    <property type="evidence" value="ECO:0007669"/>
    <property type="project" value="TreeGrafter"/>
</dbReference>
<name>A0A8J7W972_9EURY</name>
<evidence type="ECO:0000259" key="1">
    <source>
        <dbReference type="Pfam" id="PF00085"/>
    </source>
</evidence>
<dbReference type="Pfam" id="PF00085">
    <property type="entry name" value="Thioredoxin"/>
    <property type="match status" value="1"/>
</dbReference>
<sequence length="86" mass="9731">MAVKILSFYQDGCMGCLEQDPINDQIEEALSVTIESIDAKSSPEYISEYKLRVTPTTVIISDGAVVEKFEGVLHREEFEELVKKYL</sequence>
<evidence type="ECO:0000313" key="2">
    <source>
        <dbReference type="EMBL" id="MBR1368630.1"/>
    </source>
</evidence>
<proteinExistence type="predicted"/>
<keyword evidence="3" id="KW-1185">Reference proteome</keyword>
<protein>
    <submittedName>
        <fullName evidence="2">Glutaredoxin</fullName>
    </submittedName>
</protein>
<reference evidence="2" key="1">
    <citation type="submission" date="2014-12" db="EMBL/GenBank/DDBJ databases">
        <authorList>
            <person name="Huang H.-H."/>
            <person name="Chen S.-C."/>
            <person name="Lai M.-C."/>
        </authorList>
    </citation>
    <scope>NUCLEOTIDE SEQUENCE</scope>
    <source>
        <strain evidence="2">K1F9705b</strain>
    </source>
</reference>